<dbReference type="RefSeq" id="WP_091376476.1">
    <property type="nucleotide sequence ID" value="NZ_LT629740.1"/>
</dbReference>
<accession>A0A1H2AX45</accession>
<dbReference type="SUPFAM" id="SSF110296">
    <property type="entry name" value="Oligoxyloglucan reducing end-specific cellobiohydrolase"/>
    <property type="match status" value="1"/>
</dbReference>
<feature type="chain" id="PRO_5009269251" evidence="1">
    <location>
        <begin position="25"/>
        <end position="129"/>
    </location>
</feature>
<name>A0A1H2AX45_MUCMA</name>
<feature type="signal peptide" evidence="1">
    <location>
        <begin position="1"/>
        <end position="24"/>
    </location>
</feature>
<keyword evidence="3" id="KW-1185">Reference proteome</keyword>
<gene>
    <name evidence="2" type="ORF">SAMN05216490_3772</name>
</gene>
<dbReference type="OrthoDB" id="672896at2"/>
<sequence>MKKILFLLLISGALLASSCTKNYAVVPNQTSYATLASTDWSTTDNGLNYTASITPAKGNFGLSSDGILIYFTFDGGKSYEQIPEVYNNVSYTYTNDGGTITLYAQSANGAQTISVPPALGTKIVVVPSN</sequence>
<dbReference type="PROSITE" id="PS51257">
    <property type="entry name" value="PROKAR_LIPOPROTEIN"/>
    <property type="match status" value="1"/>
</dbReference>
<evidence type="ECO:0000256" key="1">
    <source>
        <dbReference type="SAM" id="SignalP"/>
    </source>
</evidence>
<dbReference type="EMBL" id="LT629740">
    <property type="protein sequence ID" value="SDT50392.1"/>
    <property type="molecule type" value="Genomic_DNA"/>
</dbReference>
<reference evidence="2 3" key="1">
    <citation type="submission" date="2016-10" db="EMBL/GenBank/DDBJ databases">
        <authorList>
            <person name="de Groot N.N."/>
        </authorList>
    </citation>
    <scope>NUCLEOTIDE SEQUENCE [LARGE SCALE GENOMIC DNA]</scope>
    <source>
        <strain evidence="2 3">MP1X4</strain>
    </source>
</reference>
<proteinExistence type="predicted"/>
<protein>
    <submittedName>
        <fullName evidence="2">Uncharacterized protein</fullName>
    </submittedName>
</protein>
<dbReference type="Proteomes" id="UP000199679">
    <property type="component" value="Chromosome I"/>
</dbReference>
<dbReference type="AlphaFoldDB" id="A0A1H2AX45"/>
<evidence type="ECO:0000313" key="3">
    <source>
        <dbReference type="Proteomes" id="UP000199679"/>
    </source>
</evidence>
<evidence type="ECO:0000313" key="2">
    <source>
        <dbReference type="EMBL" id="SDT50392.1"/>
    </source>
</evidence>
<keyword evidence="1" id="KW-0732">Signal</keyword>
<organism evidence="2 3">
    <name type="scientific">Mucilaginibacter mallensis</name>
    <dbReference type="NCBI Taxonomy" id="652787"/>
    <lineage>
        <taxon>Bacteria</taxon>
        <taxon>Pseudomonadati</taxon>
        <taxon>Bacteroidota</taxon>
        <taxon>Sphingobacteriia</taxon>
        <taxon>Sphingobacteriales</taxon>
        <taxon>Sphingobacteriaceae</taxon>
        <taxon>Mucilaginibacter</taxon>
    </lineage>
</organism>